<dbReference type="KEGG" id="phv:HU739_012605"/>
<keyword evidence="1" id="KW-1133">Transmembrane helix</keyword>
<organism evidence="2 3">
    <name type="scientific">Pseudomonas hamedanensis</name>
    <dbReference type="NCBI Taxonomy" id="2745504"/>
    <lineage>
        <taxon>Bacteria</taxon>
        <taxon>Pseudomonadati</taxon>
        <taxon>Pseudomonadota</taxon>
        <taxon>Gammaproteobacteria</taxon>
        <taxon>Pseudomonadales</taxon>
        <taxon>Pseudomonadaceae</taxon>
        <taxon>Pseudomonas</taxon>
    </lineage>
</organism>
<protein>
    <submittedName>
        <fullName evidence="2">Uncharacterized protein</fullName>
    </submittedName>
</protein>
<keyword evidence="1" id="KW-0812">Transmembrane</keyword>
<feature type="transmembrane region" description="Helical" evidence="1">
    <location>
        <begin position="6"/>
        <end position="24"/>
    </location>
</feature>
<dbReference type="RefSeq" id="WP_186551293.1">
    <property type="nucleotide sequence ID" value="NZ_CP077091.1"/>
</dbReference>
<evidence type="ECO:0000256" key="1">
    <source>
        <dbReference type="SAM" id="Phobius"/>
    </source>
</evidence>
<dbReference type="Proteomes" id="UP000631521">
    <property type="component" value="Chromosome"/>
</dbReference>
<feature type="transmembrane region" description="Helical" evidence="1">
    <location>
        <begin position="36"/>
        <end position="53"/>
    </location>
</feature>
<sequence>MQIAVSIIFALILMVLIKGIAYAINFKCGPIIQKKHLQLIAIPVVICLTIYGTPKLMVLLGLN</sequence>
<reference evidence="2 3" key="2">
    <citation type="journal article" date="2021" name="Microorganisms">
        <title>The Ever-Expanding Pseudomonas Genus: Description of 43 New Species and Partition of the Pseudomonas putida Group.</title>
        <authorList>
            <person name="Girard L."/>
            <person name="Lood C."/>
            <person name="Hofte M."/>
            <person name="Vandamme P."/>
            <person name="Rokni-Zadeh H."/>
            <person name="van Noort V."/>
            <person name="Lavigne R."/>
            <person name="De Mot R."/>
        </authorList>
    </citation>
    <scope>NUCLEOTIDE SEQUENCE [LARGE SCALE GENOMIC DNA]</scope>
    <source>
        <strain evidence="2 3">SWRI65</strain>
    </source>
</reference>
<dbReference type="AlphaFoldDB" id="A0A9E6P4J9"/>
<reference evidence="2 3" key="1">
    <citation type="journal article" date="2020" name="Microorganisms">
        <title>Reliable Identification of Environmental Pseudomonas Isolates Using the rpoD Gene.</title>
        <authorList>
            <consortium name="The Broad Institute Genome Sequencing Platform"/>
            <person name="Girard L."/>
            <person name="Lood C."/>
            <person name="Rokni-Zadeh H."/>
            <person name="van Noort V."/>
            <person name="Lavigne R."/>
            <person name="De Mot R."/>
        </authorList>
    </citation>
    <scope>NUCLEOTIDE SEQUENCE [LARGE SCALE GENOMIC DNA]</scope>
    <source>
        <strain evidence="2 3">SWRI65</strain>
    </source>
</reference>
<gene>
    <name evidence="2" type="ORF">HU739_012605</name>
</gene>
<name>A0A9E6P4J9_9PSED</name>
<evidence type="ECO:0000313" key="2">
    <source>
        <dbReference type="EMBL" id="QXI19800.1"/>
    </source>
</evidence>
<dbReference type="EMBL" id="CP077091">
    <property type="protein sequence ID" value="QXI19800.1"/>
    <property type="molecule type" value="Genomic_DNA"/>
</dbReference>
<proteinExistence type="predicted"/>
<evidence type="ECO:0000313" key="3">
    <source>
        <dbReference type="Proteomes" id="UP000631521"/>
    </source>
</evidence>
<accession>A0A9E6P4J9</accession>
<keyword evidence="1" id="KW-0472">Membrane</keyword>
<keyword evidence="3" id="KW-1185">Reference proteome</keyword>